<comment type="caution">
    <text evidence="1">The sequence shown here is derived from an EMBL/GenBank/DDBJ whole genome shotgun (WGS) entry which is preliminary data.</text>
</comment>
<organism evidence="1 2">
    <name type="scientific">Providencia alcalifaciens 205/92</name>
    <dbReference type="NCBI Taxonomy" id="1256988"/>
    <lineage>
        <taxon>Bacteria</taxon>
        <taxon>Pseudomonadati</taxon>
        <taxon>Pseudomonadota</taxon>
        <taxon>Gammaproteobacteria</taxon>
        <taxon>Enterobacterales</taxon>
        <taxon>Morganellaceae</taxon>
        <taxon>Providencia</taxon>
    </lineage>
</organism>
<dbReference type="Proteomes" id="UP000022311">
    <property type="component" value="Unassembled WGS sequence"/>
</dbReference>
<dbReference type="AlphaFoldDB" id="A0AAV3M0W3"/>
<evidence type="ECO:0000313" key="2">
    <source>
        <dbReference type="Proteomes" id="UP000022311"/>
    </source>
</evidence>
<protein>
    <submittedName>
        <fullName evidence="1">Uncharacterized protein</fullName>
    </submittedName>
</protein>
<evidence type="ECO:0000313" key="1">
    <source>
        <dbReference type="EMBL" id="EUD09451.1"/>
    </source>
</evidence>
<gene>
    <name evidence="1" type="ORF">HMPREF1563_4015</name>
</gene>
<reference evidence="1 2" key="1">
    <citation type="submission" date="2014-01" db="EMBL/GenBank/DDBJ databases">
        <authorList>
            <person name="Durkin A.S."/>
            <person name="McCorrison J."/>
            <person name="Torralba M."/>
            <person name="Gillis M."/>
            <person name="Haft D.H."/>
            <person name="Methe B."/>
            <person name="Sutton G."/>
            <person name="Nelson K.E."/>
        </authorList>
    </citation>
    <scope>NUCLEOTIDE SEQUENCE [LARGE SCALE GENOMIC DNA]</scope>
    <source>
        <strain evidence="1 2">205/92</strain>
    </source>
</reference>
<proteinExistence type="predicted"/>
<accession>A0AAV3M0W3</accession>
<sequence length="37" mass="4301">MLRQYNNCAASFNMKITYLFLLVNRIIKIAGIICYGM</sequence>
<name>A0AAV3M0W3_9GAMM</name>
<dbReference type="EMBL" id="JALD01000072">
    <property type="protein sequence ID" value="EUD09451.1"/>
    <property type="molecule type" value="Genomic_DNA"/>
</dbReference>